<dbReference type="FunFam" id="1.20.5.260:FF:000002">
    <property type="entry name" value="cytochrome b-c1 complex subunit 9"/>
    <property type="match status" value="1"/>
</dbReference>
<evidence type="ECO:0000256" key="8">
    <source>
        <dbReference type="ARBA" id="ARBA00022989"/>
    </source>
</evidence>
<dbReference type="GO" id="GO:0006122">
    <property type="term" value="P:mitochondrial electron transport, ubiquinol to cytochrome c"/>
    <property type="evidence" value="ECO:0007669"/>
    <property type="project" value="InterPro"/>
</dbReference>
<evidence type="ECO:0000256" key="1">
    <source>
        <dbReference type="ARBA" id="ARBA00004434"/>
    </source>
</evidence>
<dbReference type="PANTHER" id="PTHR12980:SF0">
    <property type="entry name" value="CYTOCHROME B-C1 COMPLEX SUBUNIT 9"/>
    <property type="match status" value="1"/>
</dbReference>
<dbReference type="AlphaFoldDB" id="A0AA88V721"/>
<proteinExistence type="inferred from homology"/>
<dbReference type="Gene3D" id="1.20.5.260">
    <property type="entry name" value="Cytochrome b-c1 complex subunit 9"/>
    <property type="match status" value="1"/>
</dbReference>
<keyword evidence="3" id="KW-0813">Transport</keyword>
<sequence length="339" mass="37886">MAATAQSKGRVLEGFYRVIMRRTPVYATFVIVGAFLGERAVDYGVHKLWEVNNIGGHMLLVKYEGLSGPYKGKPMGDSEATGREAPNSLVDFGPQGGLDFFCWFVFFSVTWSWNMGGTQGAFEEGGGVGFGEGSLPRCLCGIGYKSLIFELVVTSSLAILLRFMTCTAAGWVTLEGLELSWTGLQTLRAMDVIDHLRVPISEGALLPKFEIFYGQQKLAYHKQMINAPYVERVVSLKAMIKPMLWVQESLTDFANIFTWTVWYGRISQFEGVFIVPHSTRLVYPEWAFSTAIRDVFILLETSVATERGCPQHVCQRVLVKVELPHGLIRSTRHAYIEIA</sequence>
<evidence type="ECO:0000256" key="4">
    <source>
        <dbReference type="ARBA" id="ARBA00022660"/>
    </source>
</evidence>
<comment type="similarity">
    <text evidence="2">Belongs to the UQCR10/QCR9 family.</text>
</comment>
<dbReference type="GO" id="GO:0005743">
    <property type="term" value="C:mitochondrial inner membrane"/>
    <property type="evidence" value="ECO:0007669"/>
    <property type="project" value="UniProtKB-SubCell"/>
</dbReference>
<keyword evidence="8" id="KW-1133">Transmembrane helix</keyword>
<evidence type="ECO:0000256" key="7">
    <source>
        <dbReference type="ARBA" id="ARBA00022982"/>
    </source>
</evidence>
<keyword evidence="5" id="KW-0812">Transmembrane</keyword>
<dbReference type="PANTHER" id="PTHR12980">
    <property type="entry name" value="UBIQUINOL-CYTOCHROME C REDUCTASE COMPLEX, SUBUNIT X"/>
    <property type="match status" value="1"/>
</dbReference>
<dbReference type="Pfam" id="PF05365">
    <property type="entry name" value="UCR_UQCRX_QCR9"/>
    <property type="match status" value="1"/>
</dbReference>
<dbReference type="EMBL" id="JAVXUP010002454">
    <property type="protein sequence ID" value="KAK3003207.1"/>
    <property type="molecule type" value="Genomic_DNA"/>
</dbReference>
<evidence type="ECO:0000256" key="3">
    <source>
        <dbReference type="ARBA" id="ARBA00022448"/>
    </source>
</evidence>
<dbReference type="InterPro" id="IPR036656">
    <property type="entry name" value="QCR9_sf"/>
</dbReference>
<evidence type="ECO:0000256" key="6">
    <source>
        <dbReference type="ARBA" id="ARBA00022792"/>
    </source>
</evidence>
<keyword evidence="10" id="KW-0472">Membrane</keyword>
<comment type="subcellular location">
    <subcellularLocation>
        <location evidence="1">Mitochondrion inner membrane</location>
        <topology evidence="1">Single-pass membrane protein</topology>
    </subcellularLocation>
</comment>
<organism evidence="13 14">
    <name type="scientific">Escallonia herrerae</name>
    <dbReference type="NCBI Taxonomy" id="1293975"/>
    <lineage>
        <taxon>Eukaryota</taxon>
        <taxon>Viridiplantae</taxon>
        <taxon>Streptophyta</taxon>
        <taxon>Embryophyta</taxon>
        <taxon>Tracheophyta</taxon>
        <taxon>Spermatophyta</taxon>
        <taxon>Magnoliopsida</taxon>
        <taxon>eudicotyledons</taxon>
        <taxon>Gunneridae</taxon>
        <taxon>Pentapetalae</taxon>
        <taxon>asterids</taxon>
        <taxon>campanulids</taxon>
        <taxon>Escalloniales</taxon>
        <taxon>Escalloniaceae</taxon>
        <taxon>Escallonia</taxon>
    </lineage>
</organism>
<reference evidence="13" key="1">
    <citation type="submission" date="2022-12" db="EMBL/GenBank/DDBJ databases">
        <title>Draft genome assemblies for two species of Escallonia (Escalloniales).</title>
        <authorList>
            <person name="Chanderbali A."/>
            <person name="Dervinis C."/>
            <person name="Anghel I."/>
            <person name="Soltis D."/>
            <person name="Soltis P."/>
            <person name="Zapata F."/>
        </authorList>
    </citation>
    <scope>NUCLEOTIDE SEQUENCE</scope>
    <source>
        <strain evidence="13">UCBG64.0493</strain>
        <tissue evidence="13">Leaf</tissue>
    </source>
</reference>
<keyword evidence="4" id="KW-0679">Respiratory chain</keyword>
<evidence type="ECO:0000313" key="14">
    <source>
        <dbReference type="Proteomes" id="UP001188597"/>
    </source>
</evidence>
<gene>
    <name evidence="13" type="ORF">RJ639_019187</name>
</gene>
<keyword evidence="7" id="KW-0249">Electron transport</keyword>
<comment type="caution">
    <text evidence="13">The sequence shown here is derived from an EMBL/GenBank/DDBJ whole genome shotgun (WGS) entry which is preliminary data.</text>
</comment>
<dbReference type="GO" id="GO:0045275">
    <property type="term" value="C:respiratory chain complex III"/>
    <property type="evidence" value="ECO:0007669"/>
    <property type="project" value="InterPro"/>
</dbReference>
<keyword evidence="6" id="KW-0999">Mitochondrion inner membrane</keyword>
<accession>A0AA88V721</accession>
<dbReference type="Proteomes" id="UP001188597">
    <property type="component" value="Unassembled WGS sequence"/>
</dbReference>
<name>A0AA88V721_9ASTE</name>
<dbReference type="InterPro" id="IPR008027">
    <property type="entry name" value="QCR9"/>
</dbReference>
<evidence type="ECO:0000256" key="5">
    <source>
        <dbReference type="ARBA" id="ARBA00022692"/>
    </source>
</evidence>
<evidence type="ECO:0000256" key="2">
    <source>
        <dbReference type="ARBA" id="ARBA00007856"/>
    </source>
</evidence>
<keyword evidence="9" id="KW-0496">Mitochondrion</keyword>
<evidence type="ECO:0000313" key="13">
    <source>
        <dbReference type="EMBL" id="KAK3003207.1"/>
    </source>
</evidence>
<evidence type="ECO:0000256" key="10">
    <source>
        <dbReference type="ARBA" id="ARBA00023136"/>
    </source>
</evidence>
<protein>
    <recommendedName>
        <fullName evidence="11">Complex III subunit 9</fullName>
    </recommendedName>
    <alternativeName>
        <fullName evidence="12">Complex III subunit X</fullName>
    </alternativeName>
</protein>
<evidence type="ECO:0000256" key="12">
    <source>
        <dbReference type="ARBA" id="ARBA00076299"/>
    </source>
</evidence>
<dbReference type="SUPFAM" id="SSF81514">
    <property type="entry name" value="Subunit X (non-heme 7 kDa protein) of cytochrome bc1 complex (Ubiquinol-cytochrome c reductase)"/>
    <property type="match status" value="1"/>
</dbReference>
<keyword evidence="14" id="KW-1185">Reference proteome</keyword>
<evidence type="ECO:0000256" key="9">
    <source>
        <dbReference type="ARBA" id="ARBA00023128"/>
    </source>
</evidence>
<evidence type="ECO:0000256" key="11">
    <source>
        <dbReference type="ARBA" id="ARBA00044247"/>
    </source>
</evidence>